<dbReference type="InterPro" id="IPR050302">
    <property type="entry name" value="Rab_GAP_TBC_domain"/>
</dbReference>
<dbReference type="InterPro" id="IPR035969">
    <property type="entry name" value="Rab-GAP_TBC_sf"/>
</dbReference>
<dbReference type="SMART" id="SM00164">
    <property type="entry name" value="TBC"/>
    <property type="match status" value="1"/>
</dbReference>
<feature type="compositionally biased region" description="Basic residues" evidence="1">
    <location>
        <begin position="737"/>
        <end position="747"/>
    </location>
</feature>
<dbReference type="FunFam" id="1.10.8.270:FF:000016">
    <property type="entry name" value="TBC1 domain family member 2A"/>
    <property type="match status" value="1"/>
</dbReference>
<sequence length="747" mass="84860">MGSLQVPVDSLNVTSSTSTPLRKAMTSGNYQQSTPSLLPQSRSVKSSSAVSIYAAAAYDANNIRKQRSESFVQQRKSRDHHHFEHDTVPRAPSQICLSRHSPIRATTLPQSTSMSSTTTTTKEFIPPSSLSHTPSTSSSSSSTLSSSDSEDEVEAQLERVHHNVHNKKPSPLQRENSASSDNMTATTDDSNNEQQGNEEEDEEGAILEGVMIRRAVRPSFVPPIQTNGTEHDDNEEKEKTHRKVDQKRTSPKAQPKVITSREYWSPPPISSPTAPDGLSSPVLTGFHAGDDPNAIISSPLSPTNNNDNAKKQHFFKLKKSNSNGSNHSLFQFSKRFQNNHLHRHHDIAQNTSLVYPPPPVSFGENPETDRYGFKKASQWITLENHREFDETYIPILERRSTKWQRLLEEYEPKLPERSSKVKRYVRKGIPAHLRGRVWLHYSGAEAKMASNPGVYAKFLGKAEELGDGNEFADIIARDLHRTFPDNIQFRAPSASTADPQQQQREREQEELPAIISALQRVLSAFSVYSPSIGYCQSLNYIVGMLLLFMNEEEAFWTLVAIVQNILPAGVYDVTMEGSNIDQTVLMMLIWERMPTLWNKLAEKKSSFWDYAADGTSMPTITLVTNHWFLTLFINILPIETVLRVWDCFFYEGASVLFRVALTLFKMSENTIMSIEDSLEIFQVIQYTFRRYGSFTEVTHEDLERRREMCRDRRRSGRIPINTKSRTLPRRPFGTTPWKRKTSAKRYQ</sequence>
<dbReference type="Gene3D" id="1.10.8.270">
    <property type="entry name" value="putative rabgap domain of human tbc1 domain family member 14 like domains"/>
    <property type="match status" value="1"/>
</dbReference>
<protein>
    <recommendedName>
        <fullName evidence="2">Rab-GAP TBC domain-containing protein</fullName>
    </recommendedName>
</protein>
<feature type="region of interest" description="Disordered" evidence="1">
    <location>
        <begin position="218"/>
        <end position="280"/>
    </location>
</feature>
<feature type="compositionally biased region" description="Basic and acidic residues" evidence="1">
    <location>
        <begin position="229"/>
        <end position="239"/>
    </location>
</feature>
<dbReference type="EMBL" id="JAEPRB010000016">
    <property type="protein sequence ID" value="KAG2226471.1"/>
    <property type="molecule type" value="Genomic_DNA"/>
</dbReference>
<name>A0A8H7SDT7_9FUNG</name>
<dbReference type="Pfam" id="PF00566">
    <property type="entry name" value="RabGAP-TBC"/>
    <property type="match status" value="1"/>
</dbReference>
<dbReference type="PANTHER" id="PTHR47219">
    <property type="entry name" value="RAB GTPASE-ACTIVATING PROTEIN 1-LIKE"/>
    <property type="match status" value="1"/>
</dbReference>
<reference evidence="3 4" key="1">
    <citation type="submission" date="2020-12" db="EMBL/GenBank/DDBJ databases">
        <title>Metabolic potential, ecology and presence of endohyphal bacteria is reflected in genomic diversity of Mucoromycotina.</title>
        <authorList>
            <person name="Muszewska A."/>
            <person name="Okrasinska A."/>
            <person name="Steczkiewicz K."/>
            <person name="Drgas O."/>
            <person name="Orlowska M."/>
            <person name="Perlinska-Lenart U."/>
            <person name="Aleksandrzak-Piekarczyk T."/>
            <person name="Szatraj K."/>
            <person name="Zielenkiewicz U."/>
            <person name="Pilsyk S."/>
            <person name="Malc E."/>
            <person name="Mieczkowski P."/>
            <person name="Kruszewska J.S."/>
            <person name="Biernat P."/>
            <person name="Pawlowska J."/>
        </authorList>
    </citation>
    <scope>NUCLEOTIDE SEQUENCE [LARGE SCALE GENOMIC DNA]</scope>
    <source>
        <strain evidence="3 4">CBS 142.35</strain>
    </source>
</reference>
<dbReference type="Gene3D" id="1.10.472.80">
    <property type="entry name" value="Ypt/Rab-GAP domain of gyp1p, domain 3"/>
    <property type="match status" value="1"/>
</dbReference>
<dbReference type="GO" id="GO:0005096">
    <property type="term" value="F:GTPase activator activity"/>
    <property type="evidence" value="ECO:0007669"/>
    <property type="project" value="TreeGrafter"/>
</dbReference>
<dbReference type="Gene3D" id="1.10.10.750">
    <property type="entry name" value="Ypt/Rab-GAP domain of gyp1p, domain 1"/>
    <property type="match status" value="1"/>
</dbReference>
<dbReference type="OrthoDB" id="294251at2759"/>
<keyword evidence="4" id="KW-1185">Reference proteome</keyword>
<feature type="domain" description="Rab-GAP TBC" evidence="2">
    <location>
        <begin position="428"/>
        <end position="652"/>
    </location>
</feature>
<organism evidence="3 4">
    <name type="scientific">Circinella minor</name>
    <dbReference type="NCBI Taxonomy" id="1195481"/>
    <lineage>
        <taxon>Eukaryota</taxon>
        <taxon>Fungi</taxon>
        <taxon>Fungi incertae sedis</taxon>
        <taxon>Mucoromycota</taxon>
        <taxon>Mucoromycotina</taxon>
        <taxon>Mucoromycetes</taxon>
        <taxon>Mucorales</taxon>
        <taxon>Lichtheimiaceae</taxon>
        <taxon>Circinella</taxon>
    </lineage>
</organism>
<feature type="compositionally biased region" description="Polar residues" evidence="1">
    <location>
        <begin position="11"/>
        <end position="40"/>
    </location>
</feature>
<dbReference type="PROSITE" id="PS50086">
    <property type="entry name" value="TBC_RABGAP"/>
    <property type="match status" value="1"/>
</dbReference>
<accession>A0A8H7SDT7</accession>
<evidence type="ECO:0000313" key="3">
    <source>
        <dbReference type="EMBL" id="KAG2226471.1"/>
    </source>
</evidence>
<dbReference type="PANTHER" id="PTHR47219:SF20">
    <property type="entry name" value="TBC1 DOMAIN FAMILY MEMBER 2B"/>
    <property type="match status" value="1"/>
</dbReference>
<dbReference type="GO" id="GO:0031267">
    <property type="term" value="F:small GTPase binding"/>
    <property type="evidence" value="ECO:0007669"/>
    <property type="project" value="TreeGrafter"/>
</dbReference>
<feature type="region of interest" description="Disordered" evidence="1">
    <location>
        <begin position="720"/>
        <end position="747"/>
    </location>
</feature>
<evidence type="ECO:0000256" key="1">
    <source>
        <dbReference type="SAM" id="MobiDB-lite"/>
    </source>
</evidence>
<feature type="region of interest" description="Disordered" evidence="1">
    <location>
        <begin position="67"/>
        <end position="204"/>
    </location>
</feature>
<feature type="region of interest" description="Disordered" evidence="1">
    <location>
        <begin position="1"/>
        <end position="43"/>
    </location>
</feature>
<proteinExistence type="predicted"/>
<feature type="compositionally biased region" description="Polar residues" evidence="1">
    <location>
        <begin position="173"/>
        <end position="187"/>
    </location>
</feature>
<comment type="caution">
    <text evidence="3">The sequence shown here is derived from an EMBL/GenBank/DDBJ whole genome shotgun (WGS) entry which is preliminary data.</text>
</comment>
<dbReference type="SUPFAM" id="SSF47923">
    <property type="entry name" value="Ypt/Rab-GAP domain of gyp1p"/>
    <property type="match status" value="2"/>
</dbReference>
<feature type="compositionally biased region" description="Low complexity" evidence="1">
    <location>
        <begin position="106"/>
        <end position="147"/>
    </location>
</feature>
<dbReference type="AlphaFoldDB" id="A0A8H7SDT7"/>
<dbReference type="InterPro" id="IPR000195">
    <property type="entry name" value="Rab-GAP-TBC_dom"/>
</dbReference>
<feature type="region of interest" description="Disordered" evidence="1">
    <location>
        <begin position="490"/>
        <end position="509"/>
    </location>
</feature>
<dbReference type="Proteomes" id="UP000646827">
    <property type="component" value="Unassembled WGS sequence"/>
</dbReference>
<evidence type="ECO:0000259" key="2">
    <source>
        <dbReference type="PROSITE" id="PS50086"/>
    </source>
</evidence>
<evidence type="ECO:0000313" key="4">
    <source>
        <dbReference type="Proteomes" id="UP000646827"/>
    </source>
</evidence>
<gene>
    <name evidence="3" type="ORF">INT45_014215</name>
</gene>